<comment type="cofactor">
    <cofactor evidence="1">
        <name>Ca(2+)</name>
        <dbReference type="ChEBI" id="CHEBI:29108"/>
    </cofactor>
</comment>
<dbReference type="Proteomes" id="UP001150538">
    <property type="component" value="Unassembled WGS sequence"/>
</dbReference>
<keyword evidence="8" id="KW-0325">Glycoprotein</keyword>
<evidence type="ECO:0000259" key="12">
    <source>
        <dbReference type="Pfam" id="PF18402"/>
    </source>
</evidence>
<feature type="compositionally biased region" description="Basic and acidic residues" evidence="9">
    <location>
        <begin position="1171"/>
        <end position="1183"/>
    </location>
</feature>
<evidence type="ECO:0000256" key="9">
    <source>
        <dbReference type="SAM" id="MobiDB-lite"/>
    </source>
</evidence>
<dbReference type="EMBL" id="JANBPU010000001">
    <property type="protein sequence ID" value="KAJ1922201.1"/>
    <property type="molecule type" value="Genomic_DNA"/>
</dbReference>
<evidence type="ECO:0000259" key="11">
    <source>
        <dbReference type="Pfam" id="PF18401"/>
    </source>
</evidence>
<evidence type="ECO:0000256" key="8">
    <source>
        <dbReference type="ARBA" id="ARBA00023180"/>
    </source>
</evidence>
<dbReference type="InterPro" id="IPR040497">
    <property type="entry name" value="Glyco_transf_24"/>
</dbReference>
<proteinExistence type="inferred from homology"/>
<dbReference type="GO" id="GO:0018279">
    <property type="term" value="P:protein N-linked glycosylation via asparagine"/>
    <property type="evidence" value="ECO:0007669"/>
    <property type="project" value="TreeGrafter"/>
</dbReference>
<evidence type="ECO:0000259" key="10">
    <source>
        <dbReference type="Pfam" id="PF18400"/>
    </source>
</evidence>
<evidence type="ECO:0000256" key="4">
    <source>
        <dbReference type="ARBA" id="ARBA00006351"/>
    </source>
</evidence>
<evidence type="ECO:0000256" key="1">
    <source>
        <dbReference type="ARBA" id="ARBA00001913"/>
    </source>
</evidence>
<keyword evidence="6" id="KW-0732">Signal</keyword>
<dbReference type="Gene3D" id="3.90.550.10">
    <property type="entry name" value="Spore Coat Polysaccharide Biosynthesis Protein SpsA, Chain A"/>
    <property type="match status" value="1"/>
</dbReference>
<evidence type="ECO:0000259" key="13">
    <source>
        <dbReference type="Pfam" id="PF18403"/>
    </source>
</evidence>
<comment type="caution">
    <text evidence="15">The sequence shown here is derived from an EMBL/GenBank/DDBJ whole genome shotgun (WGS) entry which is preliminary data.</text>
</comment>
<feature type="compositionally biased region" description="Basic and acidic residues" evidence="9">
    <location>
        <begin position="1515"/>
        <end position="1526"/>
    </location>
</feature>
<comment type="subcellular location">
    <subcellularLocation>
        <location evidence="2">Endoplasmic reticulum lumen</location>
    </subcellularLocation>
</comment>
<evidence type="ECO:0000256" key="6">
    <source>
        <dbReference type="ARBA" id="ARBA00022729"/>
    </source>
</evidence>
<keyword evidence="7" id="KW-0256">Endoplasmic reticulum</keyword>
<dbReference type="InterPro" id="IPR040693">
    <property type="entry name" value="UGGT_TRXL_1"/>
</dbReference>
<dbReference type="GO" id="GO:0051082">
    <property type="term" value="F:unfolded protein binding"/>
    <property type="evidence" value="ECO:0007669"/>
    <property type="project" value="TreeGrafter"/>
</dbReference>
<comment type="pathway">
    <text evidence="3">Protein modification; protein glycosylation.</text>
</comment>
<feature type="domain" description="UGGT thioredoxin-like" evidence="10">
    <location>
        <begin position="8"/>
        <end position="157"/>
    </location>
</feature>
<dbReference type="Pfam" id="PF18400">
    <property type="entry name" value="Thioredoxin_12"/>
    <property type="match status" value="1"/>
</dbReference>
<dbReference type="Pfam" id="PF06427">
    <property type="entry name" value="UDP-g_GGTase"/>
    <property type="match status" value="1"/>
</dbReference>
<gene>
    <name evidence="15" type="primary">KRE5</name>
    <name evidence="15" type="ORF">H4219_000063</name>
</gene>
<evidence type="ECO:0000313" key="16">
    <source>
        <dbReference type="Proteomes" id="UP001150538"/>
    </source>
</evidence>
<feature type="domain" description="Glucosyltransferase 24 catalytic" evidence="14">
    <location>
        <begin position="1211"/>
        <end position="1477"/>
    </location>
</feature>
<name>A0A9W8A6N5_9FUNG</name>
<dbReference type="InterPro" id="IPR040692">
    <property type="entry name" value="UGGT_TRXL_3"/>
</dbReference>
<dbReference type="GO" id="GO:0005788">
    <property type="term" value="C:endoplasmic reticulum lumen"/>
    <property type="evidence" value="ECO:0007669"/>
    <property type="project" value="UniProtKB-SubCell"/>
</dbReference>
<feature type="compositionally biased region" description="Low complexity" evidence="9">
    <location>
        <begin position="1484"/>
        <end position="1500"/>
    </location>
</feature>
<keyword evidence="5" id="KW-0808">Transferase</keyword>
<feature type="domain" description="UGGT thioredoxin-like" evidence="11">
    <location>
        <begin position="214"/>
        <end position="333"/>
    </location>
</feature>
<feature type="domain" description="UDP-glucose:glycoprotein glucosyltransferase thioredoxin-like" evidence="13">
    <location>
        <begin position="625"/>
        <end position="872"/>
    </location>
</feature>
<dbReference type="OrthoDB" id="27683at2759"/>
<dbReference type="SUPFAM" id="SSF53448">
    <property type="entry name" value="Nucleotide-diphospho-sugar transferases"/>
    <property type="match status" value="1"/>
</dbReference>
<dbReference type="InterPro" id="IPR009448">
    <property type="entry name" value="UDP-g_GGtrans"/>
</dbReference>
<dbReference type="PANTHER" id="PTHR11226:SF0">
    <property type="entry name" value="UDP-GLUCOSE:GLYCOPROTEIN GLUCOSYLTRANSFERASE"/>
    <property type="match status" value="1"/>
</dbReference>
<dbReference type="GO" id="GO:0036503">
    <property type="term" value="P:ERAD pathway"/>
    <property type="evidence" value="ECO:0007669"/>
    <property type="project" value="TreeGrafter"/>
</dbReference>
<evidence type="ECO:0000256" key="7">
    <source>
        <dbReference type="ARBA" id="ARBA00022824"/>
    </source>
</evidence>
<evidence type="ECO:0000259" key="14">
    <source>
        <dbReference type="Pfam" id="PF18404"/>
    </source>
</evidence>
<dbReference type="Pfam" id="PF18402">
    <property type="entry name" value="Thioredoxin_14"/>
    <property type="match status" value="1"/>
</dbReference>
<dbReference type="Pfam" id="PF18403">
    <property type="entry name" value="Thioredoxin_15"/>
    <property type="match status" value="1"/>
</dbReference>
<protein>
    <submittedName>
        <fullName evidence="15">Killer toxin resistant protein</fullName>
    </submittedName>
</protein>
<sequence length="1526" mass="172362">MDIIEKEQFVRDQTQLSLLNFSLALHSKSPVIQAQYHYYQNDVNSTMASVLGDGFDSSCSSWVQWKDKQACSVDTLKELIETETFYGSTYIKDPKTLPESLDIDHTFSAKIKTDVAPLVLYTDLQTDVVPGFLDYLNHISSELGFTYTVRFRPPTRKISSVRDTQLSGYGVEMTLKSTEYKVDDDHLDSKKFSVGKQDPLSEFDLFGLQDEPVIKPINSSGIKDMGFQALKKIMESEDKLGTLVGLSQDFPKYAHQLSRLPVDDKYKKAWKLLQETPFSNTLTINGHSIPSSNIDPFRILEILSVESRASMSLQDLGLSASESTKLLMSGKEKAKSGDEESVGERFDTRDIHEGGNVVMWMNDLERDSRYKEWPKDLKILYQPNYFGQLTRIRYNICHLLFAVDFSTPIGVGLVGDMSNNIKNGFPMRTGFVPLIDHIEGKAPTNIMARVFHYLRLNSGLKATVSFFTQLSDHIKGDDTPDSVVATAKAQYKKWIKSNPGKKKEYLDWEDIVSDDKEYSKLYEKAIGFNKRLGLLKAQHPTGVSFSNGMMTPLEGSFKRQIVNLYQEACDLVARLHYRGMITKKTNIYDYILSRPGVLKSRNSLVHPSDTNPAKFVDLSDITAKSWLSDTQYFLSHSYENGPMKSTLHIVTDLESKSGKRLAIAALLAAKRLGTVRVALIHIDSPKNPNDNQDGFSEDEAEYKSDVAVGLYNIASQAQLVDENTAAAYALGYLENDDDDDAASIYESHSQHSSETAREVFSKFKALTSDDSIEDMKDVASAYYLQQLKGIQELGVDISPELHTVVCNGRVLPRISTSDYFDENAFIELVQLEEAKIANGIDSKILTGLGEKRDAMTNRQYSDLIMKASSVVSFCSISHQSEDILKSQPDEPRLDLGHALSKHSELHFTIGDPLSSNARVQAIFDPLSKDAQKWSSILKAISELSGVSVEVWLNPLPKYTELPLNRFYRYSISTQPVFDITSGTHYTPAVQFSKLPKEPLYTLGMETPSSWLVAPISSVHDLDNIRLGKLTGQKPAIHAMYQLKHLLVEGHCIDPTDFRPPRGLQIQLGTQSEPNQTDTIVMANYGYLQLQANPGIWTFSIRPGSSLDIYELHSINRGEFDYGSIRTQKDISITKHPKKIALTSFSGTTAYIFVKKRPGKEMASLLSDETASDDKKDHQDDKKSSLSGWWNKVKGAVGSGDSQKSVVSKKKLNIFAVASGHLYERLMSIMILSVLNNTESQVKFWLIENFMSPSFKEFIPQMAKQYNFEVELVTYKWPHWLHSETEKQRTIWGYKILFLDVLFPLDLDRVIFVDADQIVRADLQELADMDLKGAPYGYVPFCDDREEIDGFRFWKVGYWKNHLKGKPYHISALYVVDLQRFRMMAAGDIIRGQYQALSQDSNSLANLDQDLPNNIQHSVPIYSLPQEWLWCETWCADEGLAKAKTIDLCNNPMTKEPKLDRARRLLPEWEKYDQEIAQFTRELYNNDGNIDSDSSTSSSGNDNKKPNEEALPPPPKDLKDQAPRDEL</sequence>
<dbReference type="PANTHER" id="PTHR11226">
    <property type="entry name" value="UDP-GLUCOSE GLYCOPROTEIN:GLUCOSYLTRANSFERASE"/>
    <property type="match status" value="1"/>
</dbReference>
<organism evidence="15 16">
    <name type="scientific">Mycoemilia scoparia</name>
    <dbReference type="NCBI Taxonomy" id="417184"/>
    <lineage>
        <taxon>Eukaryota</taxon>
        <taxon>Fungi</taxon>
        <taxon>Fungi incertae sedis</taxon>
        <taxon>Zoopagomycota</taxon>
        <taxon>Kickxellomycotina</taxon>
        <taxon>Kickxellomycetes</taxon>
        <taxon>Kickxellales</taxon>
        <taxon>Kickxellaceae</taxon>
        <taxon>Mycoemilia</taxon>
    </lineage>
</organism>
<dbReference type="Pfam" id="PF18401">
    <property type="entry name" value="Thioredoxin_13"/>
    <property type="match status" value="1"/>
</dbReference>
<reference evidence="15" key="1">
    <citation type="submission" date="2022-07" db="EMBL/GenBank/DDBJ databases">
        <title>Phylogenomic reconstructions and comparative analyses of Kickxellomycotina fungi.</title>
        <authorList>
            <person name="Reynolds N.K."/>
            <person name="Stajich J.E."/>
            <person name="Barry K."/>
            <person name="Grigoriev I.V."/>
            <person name="Crous P."/>
            <person name="Smith M.E."/>
        </authorList>
    </citation>
    <scope>NUCLEOTIDE SEQUENCE</scope>
    <source>
        <strain evidence="15">NBRC 100468</strain>
    </source>
</reference>
<dbReference type="CDD" id="cd06432">
    <property type="entry name" value="GT8_HUGT1_C_like"/>
    <property type="match status" value="1"/>
</dbReference>
<feature type="domain" description="UGGT thioredoxin-like" evidence="12">
    <location>
        <begin position="346"/>
        <end position="605"/>
    </location>
</feature>
<feature type="region of interest" description="Disordered" evidence="9">
    <location>
        <begin position="1163"/>
        <end position="1185"/>
    </location>
</feature>
<dbReference type="Pfam" id="PF18404">
    <property type="entry name" value="Glyco_transf_24"/>
    <property type="match status" value="1"/>
</dbReference>
<dbReference type="InterPro" id="IPR040525">
    <property type="entry name" value="UGGT_TRXL_4"/>
</dbReference>
<dbReference type="InterPro" id="IPR040694">
    <property type="entry name" value="UGGT_TRXL_2"/>
</dbReference>
<accession>A0A9W8A6N5</accession>
<dbReference type="GO" id="GO:0003980">
    <property type="term" value="F:UDP-glucose:glycoprotein glucosyltransferase activity"/>
    <property type="evidence" value="ECO:0007669"/>
    <property type="project" value="InterPro"/>
</dbReference>
<comment type="similarity">
    <text evidence="4">Belongs to the glycosyltransferase 8 family.</text>
</comment>
<evidence type="ECO:0000256" key="5">
    <source>
        <dbReference type="ARBA" id="ARBA00022679"/>
    </source>
</evidence>
<keyword evidence="16" id="KW-1185">Reference proteome</keyword>
<dbReference type="InterPro" id="IPR029044">
    <property type="entry name" value="Nucleotide-diphossugar_trans"/>
</dbReference>
<evidence type="ECO:0000256" key="2">
    <source>
        <dbReference type="ARBA" id="ARBA00004319"/>
    </source>
</evidence>
<evidence type="ECO:0000256" key="3">
    <source>
        <dbReference type="ARBA" id="ARBA00004922"/>
    </source>
</evidence>
<evidence type="ECO:0000313" key="15">
    <source>
        <dbReference type="EMBL" id="KAJ1922201.1"/>
    </source>
</evidence>
<feature type="region of interest" description="Disordered" evidence="9">
    <location>
        <begin position="1482"/>
        <end position="1526"/>
    </location>
</feature>